<keyword evidence="7 9" id="KW-0472">Membrane</keyword>
<feature type="transmembrane region" description="Helical" evidence="9">
    <location>
        <begin position="798"/>
        <end position="817"/>
    </location>
</feature>
<dbReference type="SUPFAM" id="SSF90123">
    <property type="entry name" value="ABC transporter transmembrane region"/>
    <property type="match status" value="2"/>
</dbReference>
<dbReference type="InterPro" id="IPR050173">
    <property type="entry name" value="ABC_transporter_C-like"/>
</dbReference>
<dbReference type="InterPro" id="IPR003593">
    <property type="entry name" value="AAA+_ATPase"/>
</dbReference>
<evidence type="ECO:0000256" key="5">
    <source>
        <dbReference type="ARBA" id="ARBA00022840"/>
    </source>
</evidence>
<evidence type="ECO:0000256" key="6">
    <source>
        <dbReference type="ARBA" id="ARBA00022989"/>
    </source>
</evidence>
<dbReference type="Pfam" id="PF00005">
    <property type="entry name" value="ABC_tran"/>
    <property type="match status" value="2"/>
</dbReference>
<evidence type="ECO:0000256" key="4">
    <source>
        <dbReference type="ARBA" id="ARBA00022741"/>
    </source>
</evidence>
<feature type="transmembrane region" description="Helical" evidence="9">
    <location>
        <begin position="448"/>
        <end position="468"/>
    </location>
</feature>
<evidence type="ECO:0000259" key="10">
    <source>
        <dbReference type="PROSITE" id="PS50893"/>
    </source>
</evidence>
<dbReference type="Pfam" id="PF00664">
    <property type="entry name" value="ABC_membrane"/>
    <property type="match status" value="2"/>
</dbReference>
<dbReference type="PROSITE" id="PS00211">
    <property type="entry name" value="ABC_TRANSPORTER_1"/>
    <property type="match status" value="2"/>
</dbReference>
<dbReference type="SMART" id="SM00382">
    <property type="entry name" value="AAA"/>
    <property type="match status" value="2"/>
</dbReference>
<evidence type="ECO:0000313" key="13">
    <source>
        <dbReference type="Proteomes" id="UP001174936"/>
    </source>
</evidence>
<feature type="transmembrane region" description="Helical" evidence="9">
    <location>
        <begin position="948"/>
        <end position="967"/>
    </location>
</feature>
<feature type="transmembrane region" description="Helical" evidence="9">
    <location>
        <begin position="846"/>
        <end position="870"/>
    </location>
</feature>
<dbReference type="GO" id="GO:0016887">
    <property type="term" value="F:ATP hydrolysis activity"/>
    <property type="evidence" value="ECO:0007669"/>
    <property type="project" value="InterPro"/>
</dbReference>
<feature type="transmembrane region" description="Helical" evidence="9">
    <location>
        <begin position="413"/>
        <end position="436"/>
    </location>
</feature>
<feature type="domain" description="ABC transmembrane type-1" evidence="11">
    <location>
        <begin position="195"/>
        <end position="476"/>
    </location>
</feature>
<comment type="subcellular location">
    <subcellularLocation>
        <location evidence="1">Membrane</location>
        <topology evidence="1">Multi-pass membrane protein</topology>
    </subcellularLocation>
</comment>
<feature type="transmembrane region" description="Helical" evidence="9">
    <location>
        <begin position="229"/>
        <end position="247"/>
    </location>
</feature>
<dbReference type="Gene3D" id="3.40.50.300">
    <property type="entry name" value="P-loop containing nucleotide triphosphate hydrolases"/>
    <property type="match status" value="2"/>
</dbReference>
<feature type="domain" description="ABC transmembrane type-1" evidence="11">
    <location>
        <begin position="810"/>
        <end position="1087"/>
    </location>
</feature>
<evidence type="ECO:0000256" key="2">
    <source>
        <dbReference type="ARBA" id="ARBA00022448"/>
    </source>
</evidence>
<dbReference type="CDD" id="cd18580">
    <property type="entry name" value="ABC_6TM_ABCC_D2"/>
    <property type="match status" value="1"/>
</dbReference>
<dbReference type="InterPro" id="IPR027417">
    <property type="entry name" value="P-loop_NTPase"/>
</dbReference>
<organism evidence="12 13">
    <name type="scientific">Cercophora newfieldiana</name>
    <dbReference type="NCBI Taxonomy" id="92897"/>
    <lineage>
        <taxon>Eukaryota</taxon>
        <taxon>Fungi</taxon>
        <taxon>Dikarya</taxon>
        <taxon>Ascomycota</taxon>
        <taxon>Pezizomycotina</taxon>
        <taxon>Sordariomycetes</taxon>
        <taxon>Sordariomycetidae</taxon>
        <taxon>Sordariales</taxon>
        <taxon>Lasiosphaeriaceae</taxon>
        <taxon>Cercophora</taxon>
    </lineage>
</organism>
<feature type="transmembrane region" description="Helical" evidence="9">
    <location>
        <begin position="20"/>
        <end position="39"/>
    </location>
</feature>
<feature type="transmembrane region" description="Helical" evidence="9">
    <location>
        <begin position="191"/>
        <end position="214"/>
    </location>
</feature>
<dbReference type="Proteomes" id="UP001174936">
    <property type="component" value="Unassembled WGS sequence"/>
</dbReference>
<evidence type="ECO:0000313" key="12">
    <source>
        <dbReference type="EMBL" id="KAK0649750.1"/>
    </source>
</evidence>
<evidence type="ECO:0000256" key="3">
    <source>
        <dbReference type="ARBA" id="ARBA00022692"/>
    </source>
</evidence>
<comment type="caution">
    <text evidence="12">The sequence shown here is derived from an EMBL/GenBank/DDBJ whole genome shotgun (WGS) entry which is preliminary data.</text>
</comment>
<evidence type="ECO:0000256" key="8">
    <source>
        <dbReference type="SAM" id="MobiDB-lite"/>
    </source>
</evidence>
<name>A0AA39YD87_9PEZI</name>
<gene>
    <name evidence="12" type="ORF">B0T16DRAFT_410658</name>
</gene>
<feature type="transmembrane region" description="Helical" evidence="9">
    <location>
        <begin position="923"/>
        <end position="942"/>
    </location>
</feature>
<evidence type="ECO:0008006" key="14">
    <source>
        <dbReference type="Google" id="ProtNLM"/>
    </source>
</evidence>
<dbReference type="PANTHER" id="PTHR24223:SF399">
    <property type="entry name" value="ABC TRANSPORTER ATNG"/>
    <property type="match status" value="1"/>
</dbReference>
<dbReference type="InterPro" id="IPR003439">
    <property type="entry name" value="ABC_transporter-like_ATP-bd"/>
</dbReference>
<feature type="region of interest" description="Disordered" evidence="8">
    <location>
        <begin position="765"/>
        <end position="786"/>
    </location>
</feature>
<keyword evidence="4" id="KW-0547">Nucleotide-binding</keyword>
<dbReference type="GO" id="GO:0005524">
    <property type="term" value="F:ATP binding"/>
    <property type="evidence" value="ECO:0007669"/>
    <property type="project" value="UniProtKB-KW"/>
</dbReference>
<reference evidence="12" key="1">
    <citation type="submission" date="2023-06" db="EMBL/GenBank/DDBJ databases">
        <title>Genome-scale phylogeny and comparative genomics of the fungal order Sordariales.</title>
        <authorList>
            <consortium name="Lawrence Berkeley National Laboratory"/>
            <person name="Hensen N."/>
            <person name="Bonometti L."/>
            <person name="Westerberg I."/>
            <person name="Brannstrom I.O."/>
            <person name="Guillou S."/>
            <person name="Cros-Aarteil S."/>
            <person name="Calhoun S."/>
            <person name="Haridas S."/>
            <person name="Kuo A."/>
            <person name="Mondo S."/>
            <person name="Pangilinan J."/>
            <person name="Riley R."/>
            <person name="Labutti K."/>
            <person name="Andreopoulos B."/>
            <person name="Lipzen A."/>
            <person name="Chen C."/>
            <person name="Yanf M."/>
            <person name="Daum C."/>
            <person name="Ng V."/>
            <person name="Clum A."/>
            <person name="Steindorff A."/>
            <person name="Ohm R."/>
            <person name="Martin F."/>
            <person name="Silar P."/>
            <person name="Natvig D."/>
            <person name="Lalanne C."/>
            <person name="Gautier V."/>
            <person name="Ament-Velasquez S.L."/>
            <person name="Kruys A."/>
            <person name="Hutchinson M.I."/>
            <person name="Powell A.J."/>
            <person name="Barry K."/>
            <person name="Miller A.N."/>
            <person name="Grigoriev I.V."/>
            <person name="Debuchy R."/>
            <person name="Gladieux P."/>
            <person name="Thoren M.H."/>
            <person name="Johannesson H."/>
        </authorList>
    </citation>
    <scope>NUCLEOTIDE SEQUENCE</scope>
    <source>
        <strain evidence="12">SMH2532-1</strain>
    </source>
</reference>
<accession>A0AA39YD87</accession>
<sequence>MLYAKLGGPSSSVLKGRSSVEACTLQFVCAIVLLVRYSASRKRSHLFELSLLCFTVCDIFRTHTTWRLSHSAPVHHDSVIAVLQATATAAYGVLLSLATCFSESPDPRFVGLVAKESDASLLSLLFLSWLNPLVSFGLRNRLSQDDVARAAIHHNAIFTLPDGETDRPNVRSPTTGLLRQLIRRMPLRIHLLYMGSGLLSIMVAAVTLCQPLIIRGLVGFLQGTQHSSAGAWLVVALFFTFLTIALLQAQGTHLLDQAAYRVRGFLIYRIHTQSIQPVDHGVPGGNESAKVTVLANVDVPNFISALKSVFPLVNSAITVGVGGYMLYQVAGLAFLGPLVLSLLSIAVPVLLGPRLARCQRATLEATEKRLRSMSQIVSNIRSVRIGGVLSFAGEEVLSTRQLEIAAAKLYRKIFTFVGCAADSVNGLSLLATFGLYTVTKGASTLEYTGLFTALSLIAIMVGPFLNLVQMLPDLYEGYVSWKRLSHFLAFPRITDTGGSRDKVKALIRAANPELIAFARDCSLGWTPEAVLHGLTLNIVRGSITVIAGETGLGKSTLLKSLVGEVRVLEGFMNILADQVSYCDQDPFFLPGGTVREQILWGNDLDLTLYSAVLRACQLDADVERWRSRDSQVISTTEGAPLSGGQRKRISLARALYHNPELLILDDVFTGIDSDTTGRMRDALFGPGGFLQTRLSDMAVVMSSSSADVEVLKNTPFRVLDVGNFTTRPQKIEIITEKEPSELLIPGKSSEKPEVSEQATIVETAEPPDVSSLAKEDENDAPDLGPVEESQSLKKDMIIYLRSLGALGVTVVLLLTLLKCIADKGSAYFLSYWAGQVQAGDTRPVGFWLGIFCGIIAGALLLTLSIFWLFFMHMIPKSALGLHEDMIQTLLRAPTSFIESRSSEILNRFIQDVGVIDLELPQSFLNTVFALCFTICSIIVLAISSPYTLVSLCVSVILIWYIGSRYVATSSQLRTLQIAAAAPMVEFLRAGFDGRCTIRAFGFERQAALTLLDRLNHSQKSAYLFRSLQAWLTLLLDLIATGVAVTLASLLVGLKSKTNVGWAGVALVNTIVLSQELKLLIHWITTFEVAMGAIQRIREFITLTPSEDDGRPDEKPNDDWPLAGEVKFENFTCCHGDTPILKNVTITINPGEKVAIIGRTGSGKSSLVQSLFNLLPRTQGTISIDGVNLDTVPSPLIRERLVGLPQFTICNSLATLRRNLDPSRAHSDAEITAVLDKVFADVKGAGSDTLLNLDQVWERCEFSQGWQQRLGIVRMLLRRGRVWVFDEATSGMDRSTHERMMEVVFEAVKGGTVIFVTHHVEDLRMFDRVLEVRKGVVSEREVGRGERGEDDIAVQGP</sequence>
<feature type="transmembrane region" description="Helical" evidence="9">
    <location>
        <begin position="309"/>
        <end position="327"/>
    </location>
</feature>
<protein>
    <recommendedName>
        <fullName evidence="14">ABC transporter</fullName>
    </recommendedName>
</protein>
<dbReference type="InterPro" id="IPR017871">
    <property type="entry name" value="ABC_transporter-like_CS"/>
</dbReference>
<evidence type="ECO:0000256" key="1">
    <source>
        <dbReference type="ARBA" id="ARBA00004141"/>
    </source>
</evidence>
<feature type="domain" description="ABC transporter" evidence="10">
    <location>
        <begin position="507"/>
        <end position="746"/>
    </location>
</feature>
<evidence type="ECO:0000256" key="9">
    <source>
        <dbReference type="SAM" id="Phobius"/>
    </source>
</evidence>
<dbReference type="PROSITE" id="PS50893">
    <property type="entry name" value="ABC_TRANSPORTER_2"/>
    <property type="match status" value="2"/>
</dbReference>
<keyword evidence="13" id="KW-1185">Reference proteome</keyword>
<dbReference type="InterPro" id="IPR044726">
    <property type="entry name" value="ABCC_6TM_D2"/>
</dbReference>
<evidence type="ECO:0000256" key="7">
    <source>
        <dbReference type="ARBA" id="ARBA00023136"/>
    </source>
</evidence>
<dbReference type="Gene3D" id="1.20.1560.10">
    <property type="entry name" value="ABC transporter type 1, transmembrane domain"/>
    <property type="match status" value="2"/>
</dbReference>
<dbReference type="GO" id="GO:0016020">
    <property type="term" value="C:membrane"/>
    <property type="evidence" value="ECO:0007669"/>
    <property type="project" value="UniProtKB-SubCell"/>
</dbReference>
<keyword evidence="3 9" id="KW-0812">Transmembrane</keyword>
<feature type="domain" description="ABC transporter" evidence="10">
    <location>
        <begin position="1125"/>
        <end position="1355"/>
    </location>
</feature>
<keyword evidence="2" id="KW-0813">Transport</keyword>
<dbReference type="PANTHER" id="PTHR24223">
    <property type="entry name" value="ATP-BINDING CASSETTE SUB-FAMILY C"/>
    <property type="match status" value="1"/>
</dbReference>
<dbReference type="InterPro" id="IPR036640">
    <property type="entry name" value="ABC1_TM_sf"/>
</dbReference>
<evidence type="ECO:0000259" key="11">
    <source>
        <dbReference type="PROSITE" id="PS50929"/>
    </source>
</evidence>
<keyword evidence="6 9" id="KW-1133">Transmembrane helix</keyword>
<proteinExistence type="predicted"/>
<dbReference type="GO" id="GO:0140359">
    <property type="term" value="F:ABC-type transporter activity"/>
    <property type="evidence" value="ECO:0007669"/>
    <property type="project" value="InterPro"/>
</dbReference>
<keyword evidence="5" id="KW-0067">ATP-binding</keyword>
<dbReference type="PROSITE" id="PS50929">
    <property type="entry name" value="ABC_TM1F"/>
    <property type="match status" value="2"/>
</dbReference>
<dbReference type="InterPro" id="IPR011527">
    <property type="entry name" value="ABC1_TM_dom"/>
</dbReference>
<feature type="transmembrane region" description="Helical" evidence="9">
    <location>
        <begin position="333"/>
        <end position="351"/>
    </location>
</feature>
<dbReference type="SUPFAM" id="SSF52540">
    <property type="entry name" value="P-loop containing nucleoside triphosphate hydrolases"/>
    <property type="match status" value="2"/>
</dbReference>
<feature type="transmembrane region" description="Helical" evidence="9">
    <location>
        <begin position="1029"/>
        <end position="1053"/>
    </location>
</feature>
<dbReference type="EMBL" id="JAULSV010000003">
    <property type="protein sequence ID" value="KAK0649750.1"/>
    <property type="molecule type" value="Genomic_DNA"/>
</dbReference>